<reference evidence="3" key="1">
    <citation type="submission" date="2023-10" db="EMBL/GenBank/DDBJ databases">
        <authorList>
            <person name="Chen Y."/>
            <person name="Shah S."/>
            <person name="Dougan E. K."/>
            <person name="Thang M."/>
            <person name="Chan C."/>
        </authorList>
    </citation>
    <scope>NUCLEOTIDE SEQUENCE [LARGE SCALE GENOMIC DNA]</scope>
</reference>
<evidence type="ECO:0000313" key="3">
    <source>
        <dbReference type="EMBL" id="CAK0873804.1"/>
    </source>
</evidence>
<dbReference type="Proteomes" id="UP001189429">
    <property type="component" value="Unassembled WGS sequence"/>
</dbReference>
<feature type="non-terminal residue" evidence="3">
    <location>
        <position position="324"/>
    </location>
</feature>
<proteinExistence type="predicted"/>
<accession>A0ABN9VN90</accession>
<organism evidence="3 4">
    <name type="scientific">Prorocentrum cordatum</name>
    <dbReference type="NCBI Taxonomy" id="2364126"/>
    <lineage>
        <taxon>Eukaryota</taxon>
        <taxon>Sar</taxon>
        <taxon>Alveolata</taxon>
        <taxon>Dinophyceae</taxon>
        <taxon>Prorocentrales</taxon>
        <taxon>Prorocentraceae</taxon>
        <taxon>Prorocentrum</taxon>
    </lineage>
</organism>
<comment type="caution">
    <text evidence="3">The sequence shown here is derived from an EMBL/GenBank/DDBJ whole genome shotgun (WGS) entry which is preliminary data.</text>
</comment>
<name>A0ABN9VN90_9DINO</name>
<evidence type="ECO:0000256" key="2">
    <source>
        <dbReference type="SAM" id="MobiDB-lite"/>
    </source>
</evidence>
<evidence type="ECO:0000313" key="4">
    <source>
        <dbReference type="Proteomes" id="UP001189429"/>
    </source>
</evidence>
<sequence length="324" mass="36405">ERQMLAELDEMPTFPDGERSGKGQGTGRFTQRKRQEFASMRDTITTEVSESVAKTITSNHNTLLKMLSSMQGEVAKQSSAIESQVQSAIAPRLDSLNRRLQAQLDEQKRSIDALEGRADEHDKSIQDLEDQLAELRRQMAIAEQTPRKQLAAPTSFDREEDTTIVVAVSQRPTTLASVVSSLRPWLGENGFDDEQYEIKQKGESPARRFEICFSGSATIASRRASKATSLLKGAERCRLHLGPDKSPKRIKTEVTLRKARAIIELQYPGKRFYSDREHGVLSIGWDKIMHVNVFHGDTPPKIYWDSAQLAKHAMAIDTLRNAVK</sequence>
<keyword evidence="4" id="KW-1185">Reference proteome</keyword>
<protein>
    <submittedName>
        <fullName evidence="3">Uncharacterized protein</fullName>
    </submittedName>
</protein>
<keyword evidence="1" id="KW-0175">Coiled coil</keyword>
<dbReference type="EMBL" id="CAUYUJ010017323">
    <property type="protein sequence ID" value="CAK0873804.1"/>
    <property type="molecule type" value="Genomic_DNA"/>
</dbReference>
<evidence type="ECO:0000256" key="1">
    <source>
        <dbReference type="SAM" id="Coils"/>
    </source>
</evidence>
<feature type="coiled-coil region" evidence="1">
    <location>
        <begin position="97"/>
        <end position="145"/>
    </location>
</feature>
<gene>
    <name evidence="3" type="ORF">PCOR1329_LOCUS58904</name>
</gene>
<feature type="region of interest" description="Disordered" evidence="2">
    <location>
        <begin position="1"/>
        <end position="41"/>
    </location>
</feature>
<feature type="non-terminal residue" evidence="3">
    <location>
        <position position="1"/>
    </location>
</feature>